<dbReference type="GO" id="GO:0003677">
    <property type="term" value="F:DNA binding"/>
    <property type="evidence" value="ECO:0007669"/>
    <property type="project" value="UniProtKB-KW"/>
</dbReference>
<dbReference type="RefSeq" id="WP_008109402.1">
    <property type="nucleotide sequence ID" value="NZ_FOSD01000006.1"/>
</dbReference>
<evidence type="ECO:0000256" key="1">
    <source>
        <dbReference type="ARBA" id="ARBA00009437"/>
    </source>
</evidence>
<dbReference type="InterPro" id="IPR036390">
    <property type="entry name" value="WH_DNA-bd_sf"/>
</dbReference>
<dbReference type="InterPro" id="IPR005119">
    <property type="entry name" value="LysR_subst-bd"/>
</dbReference>
<keyword evidence="7" id="KW-1185">Reference proteome</keyword>
<dbReference type="EMBL" id="FOSD01000006">
    <property type="protein sequence ID" value="SFK36438.1"/>
    <property type="molecule type" value="Genomic_DNA"/>
</dbReference>
<dbReference type="Gene3D" id="3.40.190.10">
    <property type="entry name" value="Periplasmic binding protein-like II"/>
    <property type="match status" value="2"/>
</dbReference>
<dbReference type="Proteomes" id="UP000198841">
    <property type="component" value="Unassembled WGS sequence"/>
</dbReference>
<dbReference type="SUPFAM" id="SSF53850">
    <property type="entry name" value="Periplasmic binding protein-like II"/>
    <property type="match status" value="1"/>
</dbReference>
<accession>A0A1I3YX69</accession>
<name>A0A1I3YX69_9GAMM</name>
<dbReference type="InterPro" id="IPR000847">
    <property type="entry name" value="LysR_HTH_N"/>
</dbReference>
<comment type="similarity">
    <text evidence="1">Belongs to the LysR transcriptional regulatory family.</text>
</comment>
<keyword evidence="3 6" id="KW-0238">DNA-binding</keyword>
<organism evidence="6 7">
    <name type="scientific">Candidatus Pantoea symbiotica</name>
    <dbReference type="NCBI Taxonomy" id="1884370"/>
    <lineage>
        <taxon>Bacteria</taxon>
        <taxon>Pseudomonadati</taxon>
        <taxon>Pseudomonadota</taxon>
        <taxon>Gammaproteobacteria</taxon>
        <taxon>Enterobacterales</taxon>
        <taxon>Erwiniaceae</taxon>
        <taxon>Pantoea</taxon>
    </lineage>
</organism>
<sequence>MNDADLNLLIALDALLIEGSVIGAARRLGLSESAMSRTLGRLRATTGDAMLVRAGRQMVLTPYAEAIRERTHHTVREARAVLSPTAQSLDLRQLDRCFTLRTNEGFVEAFGSALIAAVAEQAPHAWLSFVPKPEKSARDLREGNIDLEIGVLGNMGPEIRLQALFRDGFVGVVRAGHPLTQQLDIAQFAAYGHIVASRRGELGGPIHDALQQAGFTRKVAALVPAFSSAVALAQESDLVALVPRSLFLHHPLIKNSTTLAMFELPFATPEMTVSQLWHPRLENDAAHRWLRGVVKHVCQPPRTEPRHTTSA</sequence>
<evidence type="ECO:0000313" key="7">
    <source>
        <dbReference type="Proteomes" id="UP000198841"/>
    </source>
</evidence>
<gene>
    <name evidence="6" type="ORF">SAMN05518863_106261</name>
</gene>
<dbReference type="Pfam" id="PF03466">
    <property type="entry name" value="LysR_substrate"/>
    <property type="match status" value="1"/>
</dbReference>
<evidence type="ECO:0000256" key="2">
    <source>
        <dbReference type="ARBA" id="ARBA00023015"/>
    </source>
</evidence>
<reference evidence="6 7" key="1">
    <citation type="submission" date="2016-10" db="EMBL/GenBank/DDBJ databases">
        <authorList>
            <person name="Varghese N."/>
            <person name="Submissions S."/>
        </authorList>
    </citation>
    <scope>NUCLEOTIDE SEQUENCE [LARGE SCALE GENOMIC DNA]</scope>
    <source>
        <strain evidence="6 7">YR512</strain>
    </source>
</reference>
<dbReference type="InterPro" id="IPR050389">
    <property type="entry name" value="LysR-type_TF"/>
</dbReference>
<dbReference type="CDD" id="cd08460">
    <property type="entry name" value="PBP2_DntR_like_1"/>
    <property type="match status" value="1"/>
</dbReference>
<evidence type="ECO:0000259" key="5">
    <source>
        <dbReference type="PROSITE" id="PS50931"/>
    </source>
</evidence>
<keyword evidence="2" id="KW-0805">Transcription regulation</keyword>
<evidence type="ECO:0000256" key="3">
    <source>
        <dbReference type="ARBA" id="ARBA00023125"/>
    </source>
</evidence>
<proteinExistence type="inferred from homology"/>
<evidence type="ECO:0000313" key="6">
    <source>
        <dbReference type="EMBL" id="SFK36438.1"/>
    </source>
</evidence>
<dbReference type="PANTHER" id="PTHR30118">
    <property type="entry name" value="HTH-TYPE TRANSCRIPTIONAL REGULATOR LEUO-RELATED"/>
    <property type="match status" value="1"/>
</dbReference>
<dbReference type="PROSITE" id="PS50931">
    <property type="entry name" value="HTH_LYSR"/>
    <property type="match status" value="1"/>
</dbReference>
<evidence type="ECO:0000256" key="4">
    <source>
        <dbReference type="ARBA" id="ARBA00023163"/>
    </source>
</evidence>
<dbReference type="Gene3D" id="1.10.10.10">
    <property type="entry name" value="Winged helix-like DNA-binding domain superfamily/Winged helix DNA-binding domain"/>
    <property type="match status" value="1"/>
</dbReference>
<dbReference type="SUPFAM" id="SSF46785">
    <property type="entry name" value="Winged helix' DNA-binding domain"/>
    <property type="match status" value="1"/>
</dbReference>
<dbReference type="PANTHER" id="PTHR30118:SF15">
    <property type="entry name" value="TRANSCRIPTIONAL REGULATORY PROTEIN"/>
    <property type="match status" value="1"/>
</dbReference>
<dbReference type="InterPro" id="IPR036388">
    <property type="entry name" value="WH-like_DNA-bd_sf"/>
</dbReference>
<dbReference type="Pfam" id="PF00126">
    <property type="entry name" value="HTH_1"/>
    <property type="match status" value="1"/>
</dbReference>
<comment type="caution">
    <text evidence="6">The sequence shown here is derived from an EMBL/GenBank/DDBJ whole genome shotgun (WGS) entry which is preliminary data.</text>
</comment>
<protein>
    <submittedName>
        <fullName evidence="6">DNA-binding transcriptional regulator, LysR family</fullName>
    </submittedName>
</protein>
<keyword evidence="4" id="KW-0804">Transcription</keyword>
<feature type="domain" description="HTH lysR-type" evidence="5">
    <location>
        <begin position="1"/>
        <end position="61"/>
    </location>
</feature>